<organism evidence="8 9">
    <name type="scientific">Nocardia arthritidis</name>
    <dbReference type="NCBI Taxonomy" id="228602"/>
    <lineage>
        <taxon>Bacteria</taxon>
        <taxon>Bacillati</taxon>
        <taxon>Actinomycetota</taxon>
        <taxon>Actinomycetes</taxon>
        <taxon>Mycobacteriales</taxon>
        <taxon>Nocardiaceae</taxon>
        <taxon>Nocardia</taxon>
    </lineage>
</organism>
<keyword evidence="2" id="KW-0732">Signal</keyword>
<dbReference type="GO" id="GO:0016491">
    <property type="term" value="F:oxidoreductase activity"/>
    <property type="evidence" value="ECO:0007669"/>
    <property type="project" value="UniProtKB-KW"/>
</dbReference>
<evidence type="ECO:0000256" key="4">
    <source>
        <dbReference type="ARBA" id="ARBA00023157"/>
    </source>
</evidence>
<evidence type="ECO:0000256" key="5">
    <source>
        <dbReference type="ARBA" id="ARBA00023284"/>
    </source>
</evidence>
<dbReference type="KEGG" id="nah:F5544_39570"/>
<dbReference type="Proteomes" id="UP000503540">
    <property type="component" value="Chromosome"/>
</dbReference>
<accession>A0A6G9YR95</accession>
<keyword evidence="6" id="KW-1133">Transmembrane helix</keyword>
<evidence type="ECO:0000313" key="8">
    <source>
        <dbReference type="EMBL" id="QIS15732.1"/>
    </source>
</evidence>
<feature type="domain" description="Thioredoxin-like fold" evidence="7">
    <location>
        <begin position="115"/>
        <end position="272"/>
    </location>
</feature>
<gene>
    <name evidence="8" type="ORF">F5544_39570</name>
</gene>
<evidence type="ECO:0000313" key="9">
    <source>
        <dbReference type="Proteomes" id="UP000503540"/>
    </source>
</evidence>
<protein>
    <submittedName>
        <fullName evidence="8">Thioredoxin domain-containing protein</fullName>
    </submittedName>
</protein>
<evidence type="ECO:0000256" key="2">
    <source>
        <dbReference type="ARBA" id="ARBA00022729"/>
    </source>
</evidence>
<keyword evidence="9" id="KW-1185">Reference proteome</keyword>
<keyword evidence="6" id="KW-0812">Transmembrane</keyword>
<dbReference type="PANTHER" id="PTHR13887">
    <property type="entry name" value="GLUTATHIONE S-TRANSFERASE KAPPA"/>
    <property type="match status" value="1"/>
</dbReference>
<comment type="similarity">
    <text evidence="1">Belongs to the thioredoxin family. DsbA subfamily.</text>
</comment>
<dbReference type="InterPro" id="IPR012336">
    <property type="entry name" value="Thioredoxin-like_fold"/>
</dbReference>
<reference evidence="8 9" key="1">
    <citation type="journal article" date="2019" name="ACS Chem. Biol.">
        <title>Identification and Mobilization of a Cryptic Antibiotic Biosynthesis Gene Locus from a Human-Pathogenic Nocardia Isolate.</title>
        <authorList>
            <person name="Herisse M."/>
            <person name="Ishida K."/>
            <person name="Porter J.L."/>
            <person name="Howden B."/>
            <person name="Hertweck C."/>
            <person name="Stinear T.P."/>
            <person name="Pidot S.J."/>
        </authorList>
    </citation>
    <scope>NUCLEOTIDE SEQUENCE [LARGE SCALE GENOMIC DNA]</scope>
    <source>
        <strain evidence="8 9">AUSMDU00012717</strain>
    </source>
</reference>
<keyword evidence="5" id="KW-0676">Redox-active center</keyword>
<dbReference type="PANTHER" id="PTHR13887:SF14">
    <property type="entry name" value="DISULFIDE BOND FORMATION PROTEIN D"/>
    <property type="match status" value="1"/>
</dbReference>
<dbReference type="AlphaFoldDB" id="A0A6G9YR95"/>
<dbReference type="SUPFAM" id="SSF52833">
    <property type="entry name" value="Thioredoxin-like"/>
    <property type="match status" value="1"/>
</dbReference>
<dbReference type="Gene3D" id="3.40.30.10">
    <property type="entry name" value="Glutaredoxin"/>
    <property type="match status" value="1"/>
</dbReference>
<dbReference type="Pfam" id="PF13462">
    <property type="entry name" value="Thioredoxin_4"/>
    <property type="match status" value="1"/>
</dbReference>
<evidence type="ECO:0000259" key="7">
    <source>
        <dbReference type="Pfam" id="PF13462"/>
    </source>
</evidence>
<evidence type="ECO:0000256" key="6">
    <source>
        <dbReference type="SAM" id="Phobius"/>
    </source>
</evidence>
<dbReference type="EMBL" id="CP046172">
    <property type="protein sequence ID" value="QIS15732.1"/>
    <property type="molecule type" value="Genomic_DNA"/>
</dbReference>
<evidence type="ECO:0000256" key="3">
    <source>
        <dbReference type="ARBA" id="ARBA00023002"/>
    </source>
</evidence>
<keyword evidence="6" id="KW-0472">Membrane</keyword>
<name>A0A6G9YR95_9NOCA</name>
<evidence type="ECO:0000256" key="1">
    <source>
        <dbReference type="ARBA" id="ARBA00005791"/>
    </source>
</evidence>
<dbReference type="InterPro" id="IPR036249">
    <property type="entry name" value="Thioredoxin-like_sf"/>
</dbReference>
<sequence>MSTKQSCAWPNECGGSRAVEGGPEGKRYRFRSELPPANESVVIGVTYPDVSANAAPPRAGGGALPVVVAVLAVLVAVIAVVVGLVLHGGSVVAGAATPATGITGGPSNVTGAGAVRVGDPKAKVVVRLVEDLQCPACQAFEKANGKVLAEAAGNGSAVIEYNIISFLDRASTTKYSSRAGNAAYCVADSGTANYQTWLTAMFEQQPKEGTDGLPDSKLVEIAKSAGYTDSAVAQCITSHKWEQFVRDNTKQVLAGGIKGTPSVFVNGNEITSSVIMTEGGLGPIIAAAR</sequence>
<proteinExistence type="inferred from homology"/>
<keyword evidence="4" id="KW-1015">Disulfide bond</keyword>
<keyword evidence="3" id="KW-0560">Oxidoreductase</keyword>
<feature type="transmembrane region" description="Helical" evidence="6">
    <location>
        <begin position="63"/>
        <end position="86"/>
    </location>
</feature>